<evidence type="ECO:0000313" key="2">
    <source>
        <dbReference type="Proteomes" id="UP000596742"/>
    </source>
</evidence>
<accession>A0A8B6DV50</accession>
<organism evidence="1 2">
    <name type="scientific">Mytilus galloprovincialis</name>
    <name type="common">Mediterranean mussel</name>
    <dbReference type="NCBI Taxonomy" id="29158"/>
    <lineage>
        <taxon>Eukaryota</taxon>
        <taxon>Metazoa</taxon>
        <taxon>Spiralia</taxon>
        <taxon>Lophotrochozoa</taxon>
        <taxon>Mollusca</taxon>
        <taxon>Bivalvia</taxon>
        <taxon>Autobranchia</taxon>
        <taxon>Pteriomorphia</taxon>
        <taxon>Mytilida</taxon>
        <taxon>Mytiloidea</taxon>
        <taxon>Mytilidae</taxon>
        <taxon>Mytilinae</taxon>
        <taxon>Mytilus</taxon>
    </lineage>
</organism>
<dbReference type="AlphaFoldDB" id="A0A8B6DV50"/>
<comment type="caution">
    <text evidence="1">The sequence shown here is derived from an EMBL/GenBank/DDBJ whole genome shotgun (WGS) entry which is preliminary data.</text>
</comment>
<dbReference type="Proteomes" id="UP000596742">
    <property type="component" value="Unassembled WGS sequence"/>
</dbReference>
<proteinExistence type="predicted"/>
<dbReference type="EMBL" id="UYJE01003983">
    <property type="protein sequence ID" value="VDI23956.1"/>
    <property type="molecule type" value="Genomic_DNA"/>
</dbReference>
<keyword evidence="2" id="KW-1185">Reference proteome</keyword>
<dbReference type="OrthoDB" id="6095088at2759"/>
<protein>
    <submittedName>
        <fullName evidence="1">Uncharacterized protein</fullName>
    </submittedName>
</protein>
<gene>
    <name evidence="1" type="ORF">MGAL_10B075391</name>
</gene>
<sequence length="294" mass="33120">MEPAGILDEKPEECENMLELLKKRSQINEADEKKWSNYHAMLHESTNQYGNALSLDNEGSLSIQSSMEHGNIRQAGQANGALSIQVITDMSPNSDSEQSVCTHRDKLKNVRDWRTSHINDILVQGNLSYNSYHGSKDFLLVSEMPTSIELFNSSFFVSFGDSINAIDSEIDAGFPFALPLNIGIENALIDADGCFVSVNGYTSLVIKQGFRLFYFDSHSRDLQGKLCENGSSIVIELTDICHLYHILKEFVKDDPQSLFEITSVNVTISAKDKDKVIQRRHTMMTKQTWLKTRI</sequence>
<evidence type="ECO:0000313" key="1">
    <source>
        <dbReference type="EMBL" id="VDI23956.1"/>
    </source>
</evidence>
<reference evidence="1" key="1">
    <citation type="submission" date="2018-11" db="EMBL/GenBank/DDBJ databases">
        <authorList>
            <person name="Alioto T."/>
            <person name="Alioto T."/>
        </authorList>
    </citation>
    <scope>NUCLEOTIDE SEQUENCE</scope>
</reference>
<name>A0A8B6DV50_MYTGA</name>
<dbReference type="Gene3D" id="3.90.70.120">
    <property type="match status" value="1"/>
</dbReference>